<evidence type="ECO:0000256" key="1">
    <source>
        <dbReference type="ARBA" id="ARBA00004814"/>
    </source>
</evidence>
<evidence type="ECO:0000256" key="5">
    <source>
        <dbReference type="ARBA" id="ARBA00023070"/>
    </source>
</evidence>
<evidence type="ECO:0000313" key="8">
    <source>
        <dbReference type="EMBL" id="KRR10890.1"/>
    </source>
</evidence>
<comment type="caution">
    <text evidence="8">The sequence shown here is derived from an EMBL/GenBank/DDBJ whole genome shotgun (WGS) entry which is preliminary data.</text>
</comment>
<evidence type="ECO:0000256" key="2">
    <source>
        <dbReference type="ARBA" id="ARBA00005833"/>
    </source>
</evidence>
<protein>
    <recommendedName>
        <fullName evidence="4">Tryptophan 2-monooxygenase</fullName>
        <ecNumber evidence="3">1.13.12.3</ecNumber>
    </recommendedName>
</protein>
<dbReference type="InterPro" id="IPR050281">
    <property type="entry name" value="Flavin_monoamine_oxidase"/>
</dbReference>
<dbReference type="GO" id="GO:0050361">
    <property type="term" value="F:tryptophan 2-monooxygenase activity"/>
    <property type="evidence" value="ECO:0007669"/>
    <property type="project" value="UniProtKB-EC"/>
</dbReference>
<evidence type="ECO:0000259" key="7">
    <source>
        <dbReference type="Pfam" id="PF01593"/>
    </source>
</evidence>
<dbReference type="STRING" id="280332.CQ12_21750"/>
<evidence type="ECO:0000313" key="9">
    <source>
        <dbReference type="Proteomes" id="UP000050863"/>
    </source>
</evidence>
<dbReference type="SUPFAM" id="SSF51905">
    <property type="entry name" value="FAD/NAD(P)-binding domain"/>
    <property type="match status" value="1"/>
</dbReference>
<sequence>MTSLPSSVDVAIIGAGAAGLGAANALKNSGLSVLVLEARDRVGGRAHTIMASPDVTFDVGCGWLHSADENSFVKIAEQLGFEINRSLPPWRERAHGKAFPQEDRDDFIRALNAFYDRAEQAAAEAEKSGRDAAASLYLEAGNRWNPMIDAISTYVNGCELDQVSILDMDAYEDTDINWRVRRGYGALVAAYGATCQVALNCAVTLIDHAGKRVRIETSQGTLIADKVIVTVPTNLIADEAIRFHPPLPAKVDAARGLPLGLADKVTLALDEPEALPVEGNLRGATMRTAMGTYHIRPFGQPCIEGFFGGRYAQSLEDAGDGALAVASIDEIVSFLGNDFRRKLKPLAESRWAHDPFARGSYSHALPGHAGDRAVLAAPVDGRLFFAGEATSPEFFTTAHGARDSGERAAEEVTASQIKY</sequence>
<organism evidence="8 9">
    <name type="scientific">Bradyrhizobium jicamae</name>
    <dbReference type="NCBI Taxonomy" id="280332"/>
    <lineage>
        <taxon>Bacteria</taxon>
        <taxon>Pseudomonadati</taxon>
        <taxon>Pseudomonadota</taxon>
        <taxon>Alphaproteobacteria</taxon>
        <taxon>Hyphomicrobiales</taxon>
        <taxon>Nitrobacteraceae</taxon>
        <taxon>Bradyrhizobium</taxon>
    </lineage>
</organism>
<dbReference type="GO" id="GO:0009851">
    <property type="term" value="P:auxin biosynthetic process"/>
    <property type="evidence" value="ECO:0007669"/>
    <property type="project" value="UniProtKB-KW"/>
</dbReference>
<accession>A0A0R3LSI7</accession>
<dbReference type="InterPro" id="IPR002937">
    <property type="entry name" value="Amino_oxidase"/>
</dbReference>
<evidence type="ECO:0000256" key="4">
    <source>
        <dbReference type="ARBA" id="ARBA00017871"/>
    </source>
</evidence>
<gene>
    <name evidence="8" type="ORF">CQ12_21750</name>
</gene>
<dbReference type="RefSeq" id="WP_057834897.1">
    <property type="nucleotide sequence ID" value="NZ_LLXZ01000054.1"/>
</dbReference>
<reference evidence="8 9" key="1">
    <citation type="submission" date="2014-03" db="EMBL/GenBank/DDBJ databases">
        <title>Bradyrhizobium valentinum sp. nov., isolated from effective nodules of Lupinus mariae-josephae, a lupine endemic of basic-lime soils in Eastern Spain.</title>
        <authorList>
            <person name="Duran D."/>
            <person name="Rey L."/>
            <person name="Navarro A."/>
            <person name="Busquets A."/>
            <person name="Imperial J."/>
            <person name="Ruiz-Argueso T."/>
        </authorList>
    </citation>
    <scope>NUCLEOTIDE SEQUENCE [LARGE SCALE GENOMIC DNA]</scope>
    <source>
        <strain evidence="8 9">PAC68</strain>
    </source>
</reference>
<dbReference type="Pfam" id="PF01593">
    <property type="entry name" value="Amino_oxidase"/>
    <property type="match status" value="1"/>
</dbReference>
<feature type="domain" description="Amine oxidase" evidence="7">
    <location>
        <begin position="18"/>
        <end position="412"/>
    </location>
</feature>
<dbReference type="EMBL" id="LLXZ01000054">
    <property type="protein sequence ID" value="KRR10890.1"/>
    <property type="molecule type" value="Genomic_DNA"/>
</dbReference>
<name>A0A0R3LSI7_9BRAD</name>
<evidence type="ECO:0000256" key="3">
    <source>
        <dbReference type="ARBA" id="ARBA00012535"/>
    </source>
</evidence>
<dbReference type="EC" id="1.13.12.3" evidence="3"/>
<dbReference type="OrthoDB" id="337830at2"/>
<comment type="catalytic activity">
    <reaction evidence="6">
        <text>L-tryptophan + O2 = indole-3-acetamide + CO2 + H2O</text>
        <dbReference type="Rhea" id="RHEA:16165"/>
        <dbReference type="ChEBI" id="CHEBI:15377"/>
        <dbReference type="ChEBI" id="CHEBI:15379"/>
        <dbReference type="ChEBI" id="CHEBI:16031"/>
        <dbReference type="ChEBI" id="CHEBI:16526"/>
        <dbReference type="ChEBI" id="CHEBI:57912"/>
        <dbReference type="EC" id="1.13.12.3"/>
    </reaction>
</comment>
<proteinExistence type="inferred from homology"/>
<evidence type="ECO:0000256" key="6">
    <source>
        <dbReference type="ARBA" id="ARBA00047321"/>
    </source>
</evidence>
<comment type="pathway">
    <text evidence="1">Plant hormone metabolism; auxin biosynthesis.</text>
</comment>
<dbReference type="AlphaFoldDB" id="A0A0R3LSI7"/>
<comment type="similarity">
    <text evidence="2">Belongs to the tryptophan 2-monooxygenase family.</text>
</comment>
<keyword evidence="9" id="KW-1185">Reference proteome</keyword>
<dbReference type="PRINTS" id="PR00420">
    <property type="entry name" value="RNGMNOXGNASE"/>
</dbReference>
<keyword evidence="5" id="KW-0073">Auxin biosynthesis</keyword>
<dbReference type="PANTHER" id="PTHR10742:SF410">
    <property type="entry name" value="LYSINE-SPECIFIC HISTONE DEMETHYLASE 2"/>
    <property type="match status" value="1"/>
</dbReference>
<dbReference type="Gene3D" id="3.50.50.60">
    <property type="entry name" value="FAD/NAD(P)-binding domain"/>
    <property type="match status" value="1"/>
</dbReference>
<dbReference type="PANTHER" id="PTHR10742">
    <property type="entry name" value="FLAVIN MONOAMINE OXIDASE"/>
    <property type="match status" value="1"/>
</dbReference>
<dbReference type="SUPFAM" id="SSF54373">
    <property type="entry name" value="FAD-linked reductases, C-terminal domain"/>
    <property type="match status" value="1"/>
</dbReference>
<dbReference type="InterPro" id="IPR036188">
    <property type="entry name" value="FAD/NAD-bd_sf"/>
</dbReference>
<dbReference type="Proteomes" id="UP000050863">
    <property type="component" value="Unassembled WGS sequence"/>
</dbReference>